<protein>
    <submittedName>
        <fullName evidence="2">Peptidase M16</fullName>
    </submittedName>
</protein>
<reference evidence="2 3" key="1">
    <citation type="submission" date="2017-09" db="EMBL/GenBank/DDBJ databases">
        <title>Depth-based differentiation of microbial function through sediment-hosted aquifers and enrichment of novel symbionts in the deep terrestrial subsurface.</title>
        <authorList>
            <person name="Probst A.J."/>
            <person name="Ladd B."/>
            <person name="Jarett J.K."/>
            <person name="Geller-Mcgrath D.E."/>
            <person name="Sieber C.M."/>
            <person name="Emerson J.B."/>
            <person name="Anantharaman K."/>
            <person name="Thomas B.C."/>
            <person name="Malmstrom R."/>
            <person name="Stieglmeier M."/>
            <person name="Klingl A."/>
            <person name="Woyke T."/>
            <person name="Ryan C.M."/>
            <person name="Banfield J.F."/>
        </authorList>
    </citation>
    <scope>NUCLEOTIDE SEQUENCE [LARGE SCALE GENOMIC DNA]</scope>
    <source>
        <strain evidence="2">CG23_combo_of_CG06-09_8_20_14_all_48_7</strain>
    </source>
</reference>
<evidence type="ECO:0000313" key="3">
    <source>
        <dbReference type="Proteomes" id="UP000230392"/>
    </source>
</evidence>
<dbReference type="Proteomes" id="UP000230392">
    <property type="component" value="Unassembled WGS sequence"/>
</dbReference>
<dbReference type="GO" id="GO:0046872">
    <property type="term" value="F:metal ion binding"/>
    <property type="evidence" value="ECO:0007669"/>
    <property type="project" value="InterPro"/>
</dbReference>
<dbReference type="InterPro" id="IPR007863">
    <property type="entry name" value="Peptidase_M16_C"/>
</dbReference>
<sequence length="80" mass="9049">LIGFPGISVKEEKNRAALEILAEILNGQEGLLFQDLREKEPLVYSTGFGYFLGLQPGTLYFYAQCQPEKTEQVQQIVTRI</sequence>
<dbReference type="InterPro" id="IPR011249">
    <property type="entry name" value="Metalloenz_LuxS/M16"/>
</dbReference>
<gene>
    <name evidence="2" type="ORF">COX46_04935</name>
</gene>
<accession>A0A2G9Y995</accession>
<dbReference type="Gene3D" id="3.30.830.10">
    <property type="entry name" value="Metalloenzyme, LuxS/M16 peptidase-like"/>
    <property type="match status" value="1"/>
</dbReference>
<dbReference type="Pfam" id="PF05193">
    <property type="entry name" value="Peptidase_M16_C"/>
    <property type="match status" value="1"/>
</dbReference>
<organism evidence="2 3">
    <name type="scientific">bacterium (Candidatus Ratteibacteria) CG23_combo_of_CG06-09_8_20_14_all_48_7</name>
    <dbReference type="NCBI Taxonomy" id="2014292"/>
    <lineage>
        <taxon>Bacteria</taxon>
        <taxon>Candidatus Ratteibacteria</taxon>
    </lineage>
</organism>
<feature type="non-terminal residue" evidence="2">
    <location>
        <position position="80"/>
    </location>
</feature>
<proteinExistence type="predicted"/>
<name>A0A2G9Y995_9BACT</name>
<dbReference type="SUPFAM" id="SSF63411">
    <property type="entry name" value="LuxS/MPP-like metallohydrolase"/>
    <property type="match status" value="1"/>
</dbReference>
<feature type="non-terminal residue" evidence="2">
    <location>
        <position position="1"/>
    </location>
</feature>
<dbReference type="AlphaFoldDB" id="A0A2G9Y995"/>
<feature type="domain" description="Peptidase M16 C-terminal" evidence="1">
    <location>
        <begin position="2"/>
        <end position="77"/>
    </location>
</feature>
<evidence type="ECO:0000313" key="2">
    <source>
        <dbReference type="EMBL" id="PIP15822.1"/>
    </source>
</evidence>
<dbReference type="EMBL" id="PCRF01000241">
    <property type="protein sequence ID" value="PIP15822.1"/>
    <property type="molecule type" value="Genomic_DNA"/>
</dbReference>
<comment type="caution">
    <text evidence="2">The sequence shown here is derived from an EMBL/GenBank/DDBJ whole genome shotgun (WGS) entry which is preliminary data.</text>
</comment>
<evidence type="ECO:0000259" key="1">
    <source>
        <dbReference type="Pfam" id="PF05193"/>
    </source>
</evidence>